<gene>
    <name evidence="1" type="ORF">GJU41_05970</name>
</gene>
<dbReference type="GO" id="GO:0016853">
    <property type="term" value="F:isomerase activity"/>
    <property type="evidence" value="ECO:0007669"/>
    <property type="project" value="UniProtKB-KW"/>
</dbReference>
<dbReference type="AlphaFoldDB" id="A0A6I2MAP6"/>
<name>A0A6I2MAP6_9BACI</name>
<evidence type="ECO:0000313" key="2">
    <source>
        <dbReference type="Proteomes" id="UP000441585"/>
    </source>
</evidence>
<protein>
    <submittedName>
        <fullName evidence="1">Peptidyl-prolyl cis-trans isomerase</fullName>
    </submittedName>
</protein>
<sequence length="164" mass="18578">MDSIILIKGNIAFPITLDPGVWIFDDRKVDLTVYFDENKKERNELEEYTKAVSKHWDQEIREGAKLPENKNNKRTEKERILNGTFGIPFLPFLKNAEPAQAAEYAVFKTGQGDVRMSLEEASALILGFSKNGKPLTDEGPVTLYYGDGSNRDNPITNIKEIIIE</sequence>
<dbReference type="EMBL" id="WKKF01000001">
    <property type="protein sequence ID" value="MRX53511.1"/>
    <property type="molecule type" value="Genomic_DNA"/>
</dbReference>
<dbReference type="RefSeq" id="WP_070879034.1">
    <property type="nucleotide sequence ID" value="NZ_CAJFZX010000003.1"/>
</dbReference>
<accession>A0A6I2MAP6</accession>
<dbReference type="Proteomes" id="UP000441585">
    <property type="component" value="Unassembled WGS sequence"/>
</dbReference>
<keyword evidence="2" id="KW-1185">Reference proteome</keyword>
<proteinExistence type="predicted"/>
<evidence type="ECO:0000313" key="1">
    <source>
        <dbReference type="EMBL" id="MRX53511.1"/>
    </source>
</evidence>
<reference evidence="1 2" key="1">
    <citation type="submission" date="2019-11" db="EMBL/GenBank/DDBJ databases">
        <title>Bacillus idriensis genome.</title>
        <authorList>
            <person name="Konopka E.N."/>
            <person name="Newman J.D."/>
        </authorList>
    </citation>
    <scope>NUCLEOTIDE SEQUENCE [LARGE SCALE GENOMIC DNA]</scope>
    <source>
        <strain evidence="1 2">DSM 19097</strain>
    </source>
</reference>
<comment type="caution">
    <text evidence="1">The sequence shown here is derived from an EMBL/GenBank/DDBJ whole genome shotgun (WGS) entry which is preliminary data.</text>
</comment>
<organism evidence="1 2">
    <name type="scientific">Metabacillus idriensis</name>
    <dbReference type="NCBI Taxonomy" id="324768"/>
    <lineage>
        <taxon>Bacteria</taxon>
        <taxon>Bacillati</taxon>
        <taxon>Bacillota</taxon>
        <taxon>Bacilli</taxon>
        <taxon>Bacillales</taxon>
        <taxon>Bacillaceae</taxon>
        <taxon>Metabacillus</taxon>
    </lineage>
</organism>
<keyword evidence="1" id="KW-0413">Isomerase</keyword>